<dbReference type="OrthoDB" id="7685535at2"/>
<proteinExistence type="predicted"/>
<evidence type="ECO:0000313" key="3">
    <source>
        <dbReference type="Proteomes" id="UP000283063"/>
    </source>
</evidence>
<dbReference type="KEGG" id="sedi:EBB79_07420"/>
<evidence type="ECO:0000259" key="1">
    <source>
        <dbReference type="Pfam" id="PF13403"/>
    </source>
</evidence>
<accession>A0A3T0N149</accession>
<dbReference type="EMBL" id="CP033219">
    <property type="protein sequence ID" value="AZV77736.1"/>
    <property type="molecule type" value="Genomic_DNA"/>
</dbReference>
<keyword evidence="3" id="KW-1185">Reference proteome</keyword>
<dbReference type="SUPFAM" id="SSF51294">
    <property type="entry name" value="Hedgehog/intein (Hint) domain"/>
    <property type="match status" value="1"/>
</dbReference>
<gene>
    <name evidence="2" type="ORF">EBB79_07420</name>
</gene>
<dbReference type="Proteomes" id="UP000283063">
    <property type="component" value="Chromosome"/>
</dbReference>
<evidence type="ECO:0000313" key="2">
    <source>
        <dbReference type="EMBL" id="AZV77736.1"/>
    </source>
</evidence>
<feature type="domain" description="Hedgehog/Intein (Hint)" evidence="1">
    <location>
        <begin position="31"/>
        <end position="161"/>
    </location>
</feature>
<sequence>MFDWITKRKASPVLSGTDTEFPLVSTGQGGFLAGTHVASNLGWRLVEALSVGDRVLTFDHGMQEITELHRETILLSDDFQMGPQCPMFIPQDALHNRVPMWVMPDQGILVESDLAMDAQGDPFAIVPACALEGYRGIHRAPTGQVLELVMPRFAQDEVIYLEAGLLGFSATPTSILESPGLSDGLYRILPQDAARDLIVAMMAEETFWAADVPASAANQCEAQFVSVR</sequence>
<dbReference type="InterPro" id="IPR028992">
    <property type="entry name" value="Hedgehog/Intein_dom"/>
</dbReference>
<protein>
    <recommendedName>
        <fullName evidence="1">Hedgehog/Intein (Hint) domain-containing protein</fullName>
    </recommendedName>
</protein>
<dbReference type="AlphaFoldDB" id="A0A3T0N149"/>
<reference evidence="2 3" key="1">
    <citation type="submission" date="2018-10" db="EMBL/GenBank/DDBJ databases">
        <title>Parasedimentitalea marina sp. nov., a psychrophilic bacterium isolated from deep seawater of the New Britain Trench.</title>
        <authorList>
            <person name="Cao J."/>
        </authorList>
    </citation>
    <scope>NUCLEOTIDE SEQUENCE [LARGE SCALE GENOMIC DNA]</scope>
    <source>
        <strain evidence="2 3">W43</strain>
    </source>
</reference>
<dbReference type="InterPro" id="IPR036844">
    <property type="entry name" value="Hint_dom_sf"/>
</dbReference>
<dbReference type="Pfam" id="PF13403">
    <property type="entry name" value="Hint_2"/>
    <property type="match status" value="1"/>
</dbReference>
<dbReference type="RefSeq" id="WP_127748294.1">
    <property type="nucleotide sequence ID" value="NZ_CP033219.1"/>
</dbReference>
<name>A0A3T0N149_9RHOB</name>
<organism evidence="2 3">
    <name type="scientific">Parasedimentitalea marina</name>
    <dbReference type="NCBI Taxonomy" id="2483033"/>
    <lineage>
        <taxon>Bacteria</taxon>
        <taxon>Pseudomonadati</taxon>
        <taxon>Pseudomonadota</taxon>
        <taxon>Alphaproteobacteria</taxon>
        <taxon>Rhodobacterales</taxon>
        <taxon>Paracoccaceae</taxon>
        <taxon>Parasedimentitalea</taxon>
    </lineage>
</organism>